<comment type="caution">
    <text evidence="1">The sequence shown here is derived from an EMBL/GenBank/DDBJ whole genome shotgun (WGS) entry which is preliminary data.</text>
</comment>
<dbReference type="EMBL" id="PCXQ01000001">
    <property type="protein sequence ID" value="PJE51562.1"/>
    <property type="molecule type" value="Genomic_DNA"/>
</dbReference>
<dbReference type="AlphaFoldDB" id="A0A2J0QBC5"/>
<reference evidence="1 2" key="1">
    <citation type="submission" date="2017-09" db="EMBL/GenBank/DDBJ databases">
        <title>Depth-based differentiation of microbial function through sediment-hosted aquifers and enrichment of novel symbionts in the deep terrestrial subsurface.</title>
        <authorList>
            <person name="Probst A.J."/>
            <person name="Ladd B."/>
            <person name="Jarett J.K."/>
            <person name="Geller-Mcgrath D.E."/>
            <person name="Sieber C.M."/>
            <person name="Emerson J.B."/>
            <person name="Anantharaman K."/>
            <person name="Thomas B.C."/>
            <person name="Malmstrom R."/>
            <person name="Stieglmeier M."/>
            <person name="Klingl A."/>
            <person name="Woyke T."/>
            <person name="Ryan C.M."/>
            <person name="Banfield J.F."/>
        </authorList>
    </citation>
    <scope>NUCLEOTIDE SEQUENCE [LARGE SCALE GENOMIC DNA]</scope>
    <source>
        <strain evidence="1">CG10_big_fil_rev_8_21_14_0_10_36_16</strain>
    </source>
</reference>
<evidence type="ECO:0000313" key="2">
    <source>
        <dbReference type="Proteomes" id="UP000228496"/>
    </source>
</evidence>
<evidence type="ECO:0000313" key="1">
    <source>
        <dbReference type="EMBL" id="PJE51562.1"/>
    </source>
</evidence>
<accession>A0A2J0QBC5</accession>
<proteinExistence type="predicted"/>
<evidence type="ECO:0008006" key="3">
    <source>
        <dbReference type="Google" id="ProtNLM"/>
    </source>
</evidence>
<organism evidence="1 2">
    <name type="scientific">Candidatus Yanofskybacteria bacterium CG10_big_fil_rev_8_21_14_0_10_36_16</name>
    <dbReference type="NCBI Taxonomy" id="1975096"/>
    <lineage>
        <taxon>Bacteria</taxon>
        <taxon>Candidatus Yanofskyibacteriota</taxon>
    </lineage>
</organism>
<protein>
    <recommendedName>
        <fullName evidence="3">VRR-NUC domain-containing protein</fullName>
    </recommendedName>
</protein>
<name>A0A2J0QBC5_9BACT</name>
<dbReference type="Proteomes" id="UP000228496">
    <property type="component" value="Unassembled WGS sequence"/>
</dbReference>
<sequence>MKANQQKHDAGVASWARQITAAGWSNVWSDLPGNVKPPLINGHLPDVYATHNGYEYVVEIETSDSLNSSHALLQKTAFMRWAALAPTRRKFEIRIA</sequence>
<gene>
    <name evidence="1" type="ORF">COV29_00175</name>
</gene>